<dbReference type="GeneID" id="81429625"/>
<comment type="caution">
    <text evidence="2">The sequence shown here is derived from an EMBL/GenBank/DDBJ whole genome shotgun (WGS) entry which is preliminary data.</text>
</comment>
<dbReference type="PROSITE" id="PS50404">
    <property type="entry name" value="GST_NTER"/>
    <property type="match status" value="1"/>
</dbReference>
<reference evidence="2" key="1">
    <citation type="submission" date="2022-11" db="EMBL/GenBank/DDBJ databases">
        <authorList>
            <person name="Petersen C."/>
        </authorList>
    </citation>
    <scope>NUCLEOTIDE SEQUENCE</scope>
    <source>
        <strain evidence="2">IBT 26290</strain>
    </source>
</reference>
<dbReference type="AlphaFoldDB" id="A0A9W9LIW5"/>
<reference evidence="2" key="2">
    <citation type="journal article" date="2023" name="IMA Fungus">
        <title>Comparative genomic study of the Penicillium genus elucidates a diverse pangenome and 15 lateral gene transfer events.</title>
        <authorList>
            <person name="Petersen C."/>
            <person name="Sorensen T."/>
            <person name="Nielsen M.R."/>
            <person name="Sondergaard T.E."/>
            <person name="Sorensen J.L."/>
            <person name="Fitzpatrick D.A."/>
            <person name="Frisvad J.C."/>
            <person name="Nielsen K.L."/>
        </authorList>
    </citation>
    <scope>NUCLEOTIDE SEQUENCE</scope>
    <source>
        <strain evidence="2">IBT 26290</strain>
    </source>
</reference>
<name>A0A9W9LIW5_9EURO</name>
<dbReference type="InterPro" id="IPR036249">
    <property type="entry name" value="Thioredoxin-like_sf"/>
</dbReference>
<proteinExistence type="predicted"/>
<evidence type="ECO:0000313" key="2">
    <source>
        <dbReference type="EMBL" id="KAJ5157225.1"/>
    </source>
</evidence>
<dbReference type="EMBL" id="JAPQKN010000006">
    <property type="protein sequence ID" value="KAJ5157225.1"/>
    <property type="molecule type" value="Genomic_DNA"/>
</dbReference>
<dbReference type="SUPFAM" id="SSF52833">
    <property type="entry name" value="Thioredoxin-like"/>
    <property type="match status" value="1"/>
</dbReference>
<dbReference type="Gene3D" id="3.40.30.10">
    <property type="entry name" value="Glutaredoxin"/>
    <property type="match status" value="1"/>
</dbReference>
<dbReference type="InterPro" id="IPR004045">
    <property type="entry name" value="Glutathione_S-Trfase_N"/>
</dbReference>
<protein>
    <recommendedName>
        <fullName evidence="1">GST N-terminal domain-containing protein</fullName>
    </recommendedName>
</protein>
<dbReference type="Pfam" id="PF02798">
    <property type="entry name" value="GST_N"/>
    <property type="match status" value="1"/>
</dbReference>
<evidence type="ECO:0000259" key="1">
    <source>
        <dbReference type="PROSITE" id="PS50404"/>
    </source>
</evidence>
<dbReference type="OrthoDB" id="412788at2759"/>
<organism evidence="2 3">
    <name type="scientific">Penicillium canariense</name>
    <dbReference type="NCBI Taxonomy" id="189055"/>
    <lineage>
        <taxon>Eukaryota</taxon>
        <taxon>Fungi</taxon>
        <taxon>Dikarya</taxon>
        <taxon>Ascomycota</taxon>
        <taxon>Pezizomycotina</taxon>
        <taxon>Eurotiomycetes</taxon>
        <taxon>Eurotiomycetidae</taxon>
        <taxon>Eurotiales</taxon>
        <taxon>Aspergillaceae</taxon>
        <taxon>Penicillium</taxon>
    </lineage>
</organism>
<sequence>MGAKEYILYHNIYSICSMMVRYTLALRGPPKDDHSAMDVTEVAVDLFKGENLTEEFLCDINKYAQVPVLDDRKGNPVPDSLEITHYIANVYPNVIPKSHRDEITALLKELHGLNFFSLSFTGRTGVAAGLAATVEKLLEDPTISGRYRKALEFKREVVQSSKIGGLKPETVTEVEHRTKGVLDRLAKTLPENPQGSDSGPWLFGLQEPSALDAHSIMFVERMRDVGRLALVPDRLNAYSQEAADQAEFKHVLNGRRTMAPLPKA</sequence>
<keyword evidence="3" id="KW-1185">Reference proteome</keyword>
<gene>
    <name evidence="2" type="ORF">N7482_008325</name>
</gene>
<dbReference type="RefSeq" id="XP_056540214.1">
    <property type="nucleotide sequence ID" value="XM_056690449.1"/>
</dbReference>
<accession>A0A9W9LIW5</accession>
<evidence type="ECO:0000313" key="3">
    <source>
        <dbReference type="Proteomes" id="UP001149163"/>
    </source>
</evidence>
<dbReference type="Proteomes" id="UP001149163">
    <property type="component" value="Unassembled WGS sequence"/>
</dbReference>
<feature type="domain" description="GST N-terminal" evidence="1">
    <location>
        <begin position="4"/>
        <end position="95"/>
    </location>
</feature>